<accession>A0A9P6MPV3</accession>
<proteinExistence type="predicted"/>
<feature type="compositionally biased region" description="Low complexity" evidence="1">
    <location>
        <begin position="124"/>
        <end position="134"/>
    </location>
</feature>
<feature type="compositionally biased region" description="Basic and acidic residues" evidence="1">
    <location>
        <begin position="243"/>
        <end position="259"/>
    </location>
</feature>
<feature type="region of interest" description="Disordered" evidence="1">
    <location>
        <begin position="627"/>
        <end position="657"/>
    </location>
</feature>
<protein>
    <recommendedName>
        <fullName evidence="2">Myb-like domain-containing protein</fullName>
    </recommendedName>
</protein>
<sequence>MSIVPSIPASTMAPNDSKTDFDTSASPPVTPSTKSSGLDAGSVRPSLPSPPSSSSSRHSRPLDHQRDQDQNQGKDQDQDRRTPLDEDPAIRNIARRLSPSRPPNPTLSHSIQKTSPGAAPKTHSSSSSMSSSASNHLLPPLSNKHVAVTKTKTFGHLTRSTSSEVDNEVANALASGRSIVSKTDWKEEDAQYLVQLIETQFPKGNIIWDWVGQQMISRGFTKSQCRSKWKRIRTKVLHGGDATSKERDNRDHLRDQEHDELIDDDDDDMGRPLLVEPRQEFGKWSQRQGYDRQLDGKDYSDPYRSHSYEARGPYNQHPREDYYYGRDRREGHRASTSYHSGRQAAERGAMEEDELCSHHARDEAADDPLRSISAIAATPTSFGKIEWKPEDSDYLVHLIESKFSSRKVDWAWVSKQMEGRGYDRTQCKSRWWRVQHRQNQNGQQNSSSSHHGSTSQLLLRSKQHDLALNGPDSNGMTSSKDDKGTLSDEEIHQSNGQGSARRGSAVDNVAPALSGALELRPDGTNVESPVVPAEEIGGSPRAARAHEHQKHIEWKEEDSQYMYRLIEKEFPVGNVVWSVIGEKMQSRGYSQTQCMSKWRRHLKNNKAPNDASRSGMSMDLDMDLELPNELRPNGYRRRGPEDRPLYSDPYTEGAKRFRRDGLESRRYERSLDYNTVDSLDARMVEMEYDRYYDAGGKRRKTDDEGSQPPSELGYLYHRRSRSPPYEDYHGYNSDLGRRHPQDIEPASPRRPREYSQDAEVSGVAMSTRNVNGSSQPPSSAAYRDKQHPPAPTSEPEHERDHGREEEQEEQSHNRGDSQPLRKHHNQPSSSIDDPQQWRDERREGRSADHGAHHSRHHHRSSSASSSYRDYYNSNHSKDDGISHNHPYSRGEPTLDNKDITRPKYRNSEQENGMARRRGSFLGEESDGRRKEVAAMDRDSLRPYDHTTEDIRNRSRHHKSRSSYDYDVDFGRHQNRYNARYSQRPRQDFDRGDSDFIDYAMEDEMEWAAGRWESRDMARLAAAVAKQGRRWDAIRAQIQIPVLVSPYEDMDSDIYDGARFDPYPSTYNLEETRRPRHRYHHHHQRSSSNSASRDYRDNHRYSSSYAARYESSREPATSMRPPTVSDKRAYRSERPTLQTSPAISAPVEVDLTMENAEDGAEANSSPSTFQQQQEQQEQDRVEEDRMVDVVSTDNNADKAQESEQCKDEASVNMKETVDGISEPVETLE</sequence>
<feature type="compositionally biased region" description="Polar residues" evidence="1">
    <location>
        <begin position="106"/>
        <end position="115"/>
    </location>
</feature>
<feature type="compositionally biased region" description="Polar residues" evidence="1">
    <location>
        <begin position="764"/>
        <end position="778"/>
    </location>
</feature>
<feature type="compositionally biased region" description="Low complexity" evidence="1">
    <location>
        <begin position="42"/>
        <end position="56"/>
    </location>
</feature>
<feature type="compositionally biased region" description="Basic and acidic residues" evidence="1">
    <location>
        <begin position="892"/>
        <end position="908"/>
    </location>
</feature>
<dbReference type="Proteomes" id="UP000703661">
    <property type="component" value="Unassembled WGS sequence"/>
</dbReference>
<feature type="compositionally biased region" description="Basic and acidic residues" evidence="1">
    <location>
        <begin position="1194"/>
        <end position="1208"/>
    </location>
</feature>
<feature type="region of interest" description="Disordered" evidence="1">
    <location>
        <begin position="695"/>
        <end position="965"/>
    </location>
</feature>
<dbReference type="EMBL" id="JAAAID010001601">
    <property type="protein sequence ID" value="KAG0009397.1"/>
    <property type="molecule type" value="Genomic_DNA"/>
</dbReference>
<dbReference type="SMART" id="SM00717">
    <property type="entry name" value="SANT"/>
    <property type="match status" value="3"/>
</dbReference>
<feature type="compositionally biased region" description="Polar residues" evidence="1">
    <location>
        <begin position="8"/>
        <end position="36"/>
    </location>
</feature>
<comment type="caution">
    <text evidence="3">The sequence shown here is derived from an EMBL/GenBank/DDBJ whole genome shotgun (WGS) entry which is preliminary data.</text>
</comment>
<feature type="region of interest" description="Disordered" evidence="1">
    <location>
        <begin position="236"/>
        <end position="356"/>
    </location>
</feature>
<evidence type="ECO:0000259" key="2">
    <source>
        <dbReference type="PROSITE" id="PS50090"/>
    </source>
</evidence>
<feature type="compositionally biased region" description="Basic and acidic residues" evidence="1">
    <location>
        <begin position="1124"/>
        <end position="1133"/>
    </location>
</feature>
<reference evidence="3" key="1">
    <citation type="journal article" date="2020" name="Fungal Divers.">
        <title>Resolving the Mortierellaceae phylogeny through synthesis of multi-gene phylogenetics and phylogenomics.</title>
        <authorList>
            <person name="Vandepol N."/>
            <person name="Liber J."/>
            <person name="Desiro A."/>
            <person name="Na H."/>
            <person name="Kennedy M."/>
            <person name="Barry K."/>
            <person name="Grigoriev I.V."/>
            <person name="Miller A.N."/>
            <person name="O'Donnell K."/>
            <person name="Stajich J.E."/>
            <person name="Bonito G."/>
        </authorList>
    </citation>
    <scope>NUCLEOTIDE SEQUENCE</scope>
    <source>
        <strain evidence="3">NRRL 2769</strain>
    </source>
</reference>
<feature type="domain" description="Myb-like" evidence="2">
    <location>
        <begin position="387"/>
        <end position="435"/>
    </location>
</feature>
<evidence type="ECO:0000256" key="1">
    <source>
        <dbReference type="SAM" id="MobiDB-lite"/>
    </source>
</evidence>
<feature type="compositionally biased region" description="Basic and acidic residues" evidence="1">
    <location>
        <begin position="317"/>
        <end position="333"/>
    </location>
</feature>
<dbReference type="AlphaFoldDB" id="A0A9P6MPV3"/>
<feature type="domain" description="Myb-like" evidence="2">
    <location>
        <begin position="177"/>
        <end position="233"/>
    </location>
</feature>
<feature type="compositionally biased region" description="Basic and acidic residues" evidence="1">
    <location>
        <begin position="60"/>
        <end position="84"/>
    </location>
</feature>
<feature type="compositionally biased region" description="Basic and acidic residues" evidence="1">
    <location>
        <begin position="794"/>
        <end position="815"/>
    </location>
</feature>
<evidence type="ECO:0000313" key="4">
    <source>
        <dbReference type="Proteomes" id="UP000703661"/>
    </source>
</evidence>
<feature type="compositionally biased region" description="Basic and acidic residues" evidence="1">
    <location>
        <begin position="479"/>
        <end position="492"/>
    </location>
</feature>
<feature type="compositionally biased region" description="Basic and acidic residues" evidence="1">
    <location>
        <begin position="835"/>
        <end position="851"/>
    </location>
</feature>
<feature type="compositionally biased region" description="Basic and acidic residues" evidence="1">
    <location>
        <begin position="925"/>
        <end position="952"/>
    </location>
</feature>
<feature type="region of interest" description="Disordered" evidence="1">
    <location>
        <begin position="1065"/>
        <end position="1227"/>
    </location>
</feature>
<feature type="region of interest" description="Disordered" evidence="1">
    <location>
        <begin position="1"/>
        <end position="141"/>
    </location>
</feature>
<dbReference type="PROSITE" id="PS50090">
    <property type="entry name" value="MYB_LIKE"/>
    <property type="match status" value="3"/>
</dbReference>
<gene>
    <name evidence="3" type="ORF">BGZ80_002445</name>
</gene>
<feature type="compositionally biased region" description="Basic and acidic residues" evidence="1">
    <location>
        <begin position="1176"/>
        <end position="1186"/>
    </location>
</feature>
<feature type="domain" description="Myb-like" evidence="2">
    <location>
        <begin position="546"/>
        <end position="602"/>
    </location>
</feature>
<dbReference type="InterPro" id="IPR001005">
    <property type="entry name" value="SANT/Myb"/>
</dbReference>
<organism evidence="3 4">
    <name type="scientific">Entomortierella chlamydospora</name>
    <dbReference type="NCBI Taxonomy" id="101097"/>
    <lineage>
        <taxon>Eukaryota</taxon>
        <taxon>Fungi</taxon>
        <taxon>Fungi incertae sedis</taxon>
        <taxon>Mucoromycota</taxon>
        <taxon>Mortierellomycotina</taxon>
        <taxon>Mortierellomycetes</taxon>
        <taxon>Mortierellales</taxon>
        <taxon>Mortierellaceae</taxon>
        <taxon>Entomortierella</taxon>
    </lineage>
</organism>
<evidence type="ECO:0000313" key="3">
    <source>
        <dbReference type="EMBL" id="KAG0009397.1"/>
    </source>
</evidence>
<feature type="compositionally biased region" description="Basic and acidic residues" evidence="1">
    <location>
        <begin position="724"/>
        <end position="742"/>
    </location>
</feature>
<feature type="compositionally biased region" description="Basic residues" evidence="1">
    <location>
        <begin position="1073"/>
        <end position="1084"/>
    </location>
</feature>
<feature type="compositionally biased region" description="Basic and acidic residues" evidence="1">
    <location>
        <begin position="344"/>
        <end position="356"/>
    </location>
</feature>
<feature type="compositionally biased region" description="Low complexity" evidence="1">
    <location>
        <begin position="861"/>
        <end position="874"/>
    </location>
</feature>
<keyword evidence="4" id="KW-1185">Reference proteome</keyword>
<name>A0A9P6MPV3_9FUNG</name>
<feature type="compositionally biased region" description="Basic and acidic residues" evidence="1">
    <location>
        <begin position="289"/>
        <end position="309"/>
    </location>
</feature>
<feature type="region of interest" description="Disordered" evidence="1">
    <location>
        <begin position="435"/>
        <end position="505"/>
    </location>
</feature>
<feature type="compositionally biased region" description="Low complexity" evidence="1">
    <location>
        <begin position="437"/>
        <end position="456"/>
    </location>
</feature>